<evidence type="ECO:0000259" key="6">
    <source>
        <dbReference type="Pfam" id="PF25944"/>
    </source>
</evidence>
<comment type="subcellular location">
    <subcellularLocation>
        <location evidence="1">Cell inner membrane</location>
    </subcellularLocation>
</comment>
<dbReference type="EMBL" id="CP012900">
    <property type="protein sequence ID" value="ALJ26567.1"/>
    <property type="molecule type" value="Genomic_DNA"/>
</dbReference>
<dbReference type="Gene3D" id="2.40.30.170">
    <property type="match status" value="1"/>
</dbReference>
<keyword evidence="3" id="KW-0813">Transport</keyword>
<proteinExistence type="inferred from homology"/>
<dbReference type="KEGG" id="sacz:AOT14_01050"/>
<comment type="similarity">
    <text evidence="2">Belongs to the membrane fusion protein (MFP) (TC 8.A.1) family.</text>
</comment>
<evidence type="ECO:0000256" key="1">
    <source>
        <dbReference type="ARBA" id="ARBA00004533"/>
    </source>
</evidence>
<dbReference type="Gene3D" id="2.40.50.100">
    <property type="match status" value="1"/>
</dbReference>
<dbReference type="InterPro" id="IPR058625">
    <property type="entry name" value="MdtA-like_BSH"/>
</dbReference>
<accession>A0A0S1AUV0</accession>
<sequence>MSRFWKIVLLVIAILLVAGIGYRMMGGGKQAGGAAQAEGAGGGRGGGDRARDPVPVTAVPVTAVAAERRNVPVYVTAQGTVAAYNTVTVSPQVGGELLSVDFKEGQSVKKGDLLARIDPRTFQAQYDQALASQRQNQALLATAQSNYERSNSEAYRQYVAQTDLTTLRNQVAQYQAAVAAAQATANQSRVQLGYTRIVSPIDGVAGIRAVDPGNVVGAGTAIVTLTQLQPIYVLFNLPEQQLDAVRAAQGKGPLEAATLDRAGGSVVNADGKLQVVDNQISATSGTFRLRAEFPNADKALWPGQFVNVRMKLDELPGAVVVPAEAVQRSSTGDFVYLVKPDNTVTLRDVVQGGQVDDSHVVISKGLQPGDKVVTEGQFRLKEGVKVIPLQPGQAPPEPTEAQLKAASEKRGGGRGGRGPR</sequence>
<dbReference type="Pfam" id="PF25944">
    <property type="entry name" value="Beta-barrel_RND"/>
    <property type="match status" value="1"/>
</dbReference>
<dbReference type="FunFam" id="2.40.420.20:FF:000001">
    <property type="entry name" value="Efflux RND transporter periplasmic adaptor subunit"/>
    <property type="match status" value="1"/>
</dbReference>
<dbReference type="Proteomes" id="UP000061010">
    <property type="component" value="Chromosome"/>
</dbReference>
<evidence type="ECO:0000313" key="8">
    <source>
        <dbReference type="EMBL" id="ALJ26567.1"/>
    </source>
</evidence>
<name>A0A0S1AUV0_9GAMM</name>
<dbReference type="GO" id="GO:1990281">
    <property type="term" value="C:efflux pump complex"/>
    <property type="evidence" value="ECO:0007669"/>
    <property type="project" value="TreeGrafter"/>
</dbReference>
<dbReference type="PANTHER" id="PTHR30469">
    <property type="entry name" value="MULTIDRUG RESISTANCE PROTEIN MDTA"/>
    <property type="match status" value="1"/>
</dbReference>
<dbReference type="Gene3D" id="2.40.420.20">
    <property type="match status" value="1"/>
</dbReference>
<evidence type="ECO:0000313" key="9">
    <source>
        <dbReference type="Proteomes" id="UP000061010"/>
    </source>
</evidence>
<reference evidence="8 9" key="1">
    <citation type="journal article" date="2015" name="Genome Announc.">
        <title>Complete Genome Sequencing of Stenotrophomonas acidaminiphila ZAC14D2_NAIMI4_2, a Multidrug-Resistant Strain Isolated from Sediments of a Polluted River in Mexico, Uncovers New Antibiotic Resistance Genes and a Novel Class-II Lasso Peptide Biosynthesis Gene Cluster.</title>
        <authorList>
            <person name="Vinuesa P."/>
            <person name="Ochoa-Sanchez L.E."/>
        </authorList>
    </citation>
    <scope>NUCLEOTIDE SEQUENCE [LARGE SCALE GENOMIC DNA]</scope>
    <source>
        <strain evidence="8 9">ZAC14D2_NAIMI4_2</strain>
    </source>
</reference>
<dbReference type="SUPFAM" id="SSF111369">
    <property type="entry name" value="HlyD-like secretion proteins"/>
    <property type="match status" value="1"/>
</dbReference>
<dbReference type="GO" id="GO:0015562">
    <property type="term" value="F:efflux transmembrane transporter activity"/>
    <property type="evidence" value="ECO:0007669"/>
    <property type="project" value="TreeGrafter"/>
</dbReference>
<dbReference type="Pfam" id="PF25917">
    <property type="entry name" value="BSH_RND"/>
    <property type="match status" value="1"/>
</dbReference>
<dbReference type="Pfam" id="PF25967">
    <property type="entry name" value="RND-MFP_C"/>
    <property type="match status" value="1"/>
</dbReference>
<organism evidence="8 9">
    <name type="scientific">Stenotrophomonas acidaminiphila</name>
    <dbReference type="NCBI Taxonomy" id="128780"/>
    <lineage>
        <taxon>Bacteria</taxon>
        <taxon>Pseudomonadati</taxon>
        <taxon>Pseudomonadota</taxon>
        <taxon>Gammaproteobacteria</taxon>
        <taxon>Lysobacterales</taxon>
        <taxon>Lysobacteraceae</taxon>
        <taxon>Stenotrophomonas</taxon>
    </lineage>
</organism>
<gene>
    <name evidence="8" type="ORF">AOT14_01050</name>
</gene>
<evidence type="ECO:0000256" key="2">
    <source>
        <dbReference type="ARBA" id="ARBA00009477"/>
    </source>
</evidence>
<feature type="region of interest" description="Disordered" evidence="4">
    <location>
        <begin position="388"/>
        <end position="420"/>
    </location>
</feature>
<evidence type="ECO:0000256" key="3">
    <source>
        <dbReference type="ARBA" id="ARBA00022448"/>
    </source>
</evidence>
<evidence type="ECO:0000259" key="7">
    <source>
        <dbReference type="Pfam" id="PF25967"/>
    </source>
</evidence>
<keyword evidence="8" id="KW-0812">Transmembrane</keyword>
<protein>
    <submittedName>
        <fullName evidence="8">Multidrug efflux system HlyD family transmembrane protein</fullName>
    </submittedName>
</protein>
<dbReference type="PATRIC" id="fig|128780.6.peg.103"/>
<dbReference type="InterPro" id="IPR058626">
    <property type="entry name" value="MdtA-like_b-barrel"/>
</dbReference>
<dbReference type="InterPro" id="IPR058627">
    <property type="entry name" value="MdtA-like_C"/>
</dbReference>
<dbReference type="Gene3D" id="1.10.287.470">
    <property type="entry name" value="Helix hairpin bin"/>
    <property type="match status" value="1"/>
</dbReference>
<evidence type="ECO:0000256" key="4">
    <source>
        <dbReference type="SAM" id="MobiDB-lite"/>
    </source>
</evidence>
<dbReference type="OrthoDB" id="9783047at2"/>
<feature type="domain" description="Multidrug resistance protein MdtA-like C-terminal permuted SH3" evidence="7">
    <location>
        <begin position="318"/>
        <end position="376"/>
    </location>
</feature>
<dbReference type="PANTHER" id="PTHR30469:SF36">
    <property type="entry name" value="BLL3903 PROTEIN"/>
    <property type="match status" value="1"/>
</dbReference>
<dbReference type="InterPro" id="IPR006143">
    <property type="entry name" value="RND_pump_MFP"/>
</dbReference>
<feature type="domain" description="Multidrug resistance protein MdtA-like beta-barrel" evidence="6">
    <location>
        <begin position="230"/>
        <end position="313"/>
    </location>
</feature>
<dbReference type="AlphaFoldDB" id="A0A0S1AUV0"/>
<keyword evidence="9" id="KW-1185">Reference proteome</keyword>
<keyword evidence="8" id="KW-0472">Membrane</keyword>
<dbReference type="GO" id="GO:0005886">
    <property type="term" value="C:plasma membrane"/>
    <property type="evidence" value="ECO:0007669"/>
    <property type="project" value="UniProtKB-SubCell"/>
</dbReference>
<dbReference type="NCBIfam" id="TIGR01730">
    <property type="entry name" value="RND_mfp"/>
    <property type="match status" value="1"/>
</dbReference>
<feature type="domain" description="Multidrug resistance protein MdtA-like barrel-sandwich hybrid" evidence="5">
    <location>
        <begin position="85"/>
        <end position="223"/>
    </location>
</feature>
<evidence type="ECO:0000259" key="5">
    <source>
        <dbReference type="Pfam" id="PF25917"/>
    </source>
</evidence>
<feature type="region of interest" description="Disordered" evidence="4">
    <location>
        <begin position="33"/>
        <end position="53"/>
    </location>
</feature>